<evidence type="ECO:0000313" key="4">
    <source>
        <dbReference type="Proteomes" id="UP000677016"/>
    </source>
</evidence>
<dbReference type="AlphaFoldDB" id="A0A941HZM8"/>
<dbReference type="GO" id="GO:0016746">
    <property type="term" value="F:acyltransferase activity"/>
    <property type="evidence" value="ECO:0007669"/>
    <property type="project" value="UniProtKB-KW"/>
</dbReference>
<sequence length="347" mass="38711">MGARSIPPPPRVVRRALRAVWPLVVVVLTGLAVPVVVAGACLVVLDRRARLFRVSVLAVLVLWVDVRLLLRCRDIARRLPDASDPAWRETHEELLSDALDSLVFYARRWLGLEIELTDRMHFGSEDEPLVALARHAGPFDSLAVAWLLARTAGRLPRIVLAEAMRWDPGIDTILSRLDSSFVPSGGDRLAGVRTMAATLGKDDVFLLFPEGQNWTPGRRLRVIERLRAKGDGERAERAERLRNVLPPKARGAWEARAARPGADVMVVAHAGFGDLSTARLVWEAVPFHGRDFRVRTWTYPAQDVPDEPEAFGHWLDERWSEVDDWVAARRAERERGTSDPGGDVPAP</sequence>
<accession>A0A941HZM8</accession>
<dbReference type="EMBL" id="JAGSNF010000019">
    <property type="protein sequence ID" value="MBR7744263.1"/>
    <property type="molecule type" value="Genomic_DNA"/>
</dbReference>
<evidence type="ECO:0000313" key="3">
    <source>
        <dbReference type="EMBL" id="MBR7744263.1"/>
    </source>
</evidence>
<dbReference type="Pfam" id="PF01553">
    <property type="entry name" value="Acyltransferase"/>
    <property type="match status" value="1"/>
</dbReference>
<dbReference type="SUPFAM" id="SSF69593">
    <property type="entry name" value="Glycerol-3-phosphate (1)-acyltransferase"/>
    <property type="match status" value="1"/>
</dbReference>
<organism evidence="3 4">
    <name type="scientific">Phycicoccus avicenniae</name>
    <dbReference type="NCBI Taxonomy" id="2828860"/>
    <lineage>
        <taxon>Bacteria</taxon>
        <taxon>Bacillati</taxon>
        <taxon>Actinomycetota</taxon>
        <taxon>Actinomycetes</taxon>
        <taxon>Micrococcales</taxon>
        <taxon>Intrasporangiaceae</taxon>
        <taxon>Phycicoccus</taxon>
    </lineage>
</organism>
<protein>
    <submittedName>
        <fullName evidence="3">1-acyl-sn-glycerol-3-phosphate acyltransferase</fullName>
    </submittedName>
</protein>
<name>A0A941HZM8_9MICO</name>
<reference evidence="3" key="1">
    <citation type="submission" date="2021-04" db="EMBL/GenBank/DDBJ databases">
        <title>Phycicoccus avicenniae sp. nov., a novel endophytic actinomycetes isolated from branch of Avicennia mariana.</title>
        <authorList>
            <person name="Tuo L."/>
        </authorList>
    </citation>
    <scope>NUCLEOTIDE SEQUENCE</scope>
    <source>
        <strain evidence="3">BSK3Z-2</strain>
    </source>
</reference>
<feature type="transmembrane region" description="Helical" evidence="1">
    <location>
        <begin position="20"/>
        <end position="45"/>
    </location>
</feature>
<comment type="caution">
    <text evidence="3">The sequence shown here is derived from an EMBL/GenBank/DDBJ whole genome shotgun (WGS) entry which is preliminary data.</text>
</comment>
<evidence type="ECO:0000256" key="1">
    <source>
        <dbReference type="SAM" id="Phobius"/>
    </source>
</evidence>
<feature type="transmembrane region" description="Helical" evidence="1">
    <location>
        <begin position="51"/>
        <end position="70"/>
    </location>
</feature>
<keyword evidence="1" id="KW-1133">Transmembrane helix</keyword>
<keyword evidence="1" id="KW-0472">Membrane</keyword>
<gene>
    <name evidence="3" type="ORF">KC207_13290</name>
</gene>
<evidence type="ECO:0000259" key="2">
    <source>
        <dbReference type="SMART" id="SM00563"/>
    </source>
</evidence>
<feature type="domain" description="Phospholipid/glycerol acyltransferase" evidence="2">
    <location>
        <begin position="129"/>
        <end position="274"/>
    </location>
</feature>
<proteinExistence type="predicted"/>
<keyword evidence="3" id="KW-0012">Acyltransferase</keyword>
<dbReference type="RefSeq" id="WP_211603787.1">
    <property type="nucleotide sequence ID" value="NZ_JAGSNF010000019.1"/>
</dbReference>
<dbReference type="Proteomes" id="UP000677016">
    <property type="component" value="Unassembled WGS sequence"/>
</dbReference>
<keyword evidence="1" id="KW-0812">Transmembrane</keyword>
<keyword evidence="3" id="KW-0808">Transferase</keyword>
<dbReference type="SMART" id="SM00563">
    <property type="entry name" value="PlsC"/>
    <property type="match status" value="1"/>
</dbReference>
<keyword evidence="4" id="KW-1185">Reference proteome</keyword>
<dbReference type="InterPro" id="IPR002123">
    <property type="entry name" value="Plipid/glycerol_acylTrfase"/>
</dbReference>